<dbReference type="InterPro" id="IPR013103">
    <property type="entry name" value="RVT_2"/>
</dbReference>
<sequence length="129" mass="14611">MTIVHSNLLGDGEVPEHAIRELVDGELHLQVSEEPENFKEAESHVHWLAAMQAEMNSILENHTWHLADLPAGHRAIGVKWVYKAVHHMDVKSAFLNGELIEEVYVKQPPGFILTRKEDKVLCLNKGAEF</sequence>
<dbReference type="AlphaFoldDB" id="A0A6G1CNE8"/>
<feature type="domain" description="Reverse transcriptase Ty1/copia-type" evidence="1">
    <location>
        <begin position="84"/>
        <end position="125"/>
    </location>
</feature>
<evidence type="ECO:0000313" key="3">
    <source>
        <dbReference type="Proteomes" id="UP000479710"/>
    </source>
</evidence>
<proteinExistence type="predicted"/>
<name>A0A6G1CNE8_9ORYZ</name>
<dbReference type="Proteomes" id="UP000479710">
    <property type="component" value="Unassembled WGS sequence"/>
</dbReference>
<evidence type="ECO:0000259" key="1">
    <source>
        <dbReference type="Pfam" id="PF07727"/>
    </source>
</evidence>
<comment type="caution">
    <text evidence="2">The sequence shown here is derived from an EMBL/GenBank/DDBJ whole genome shotgun (WGS) entry which is preliminary data.</text>
</comment>
<gene>
    <name evidence="2" type="ORF">E2562_039379</name>
</gene>
<dbReference type="Pfam" id="PF07727">
    <property type="entry name" value="RVT_2"/>
    <property type="match status" value="1"/>
</dbReference>
<keyword evidence="3" id="KW-1185">Reference proteome</keyword>
<evidence type="ECO:0000313" key="2">
    <source>
        <dbReference type="EMBL" id="KAF0901324.1"/>
    </source>
</evidence>
<dbReference type="OrthoDB" id="411615at2759"/>
<dbReference type="EMBL" id="SPHZ02000009">
    <property type="protein sequence ID" value="KAF0901324.1"/>
    <property type="molecule type" value="Genomic_DNA"/>
</dbReference>
<accession>A0A6G1CNE8</accession>
<organism evidence="2 3">
    <name type="scientific">Oryza meyeriana var. granulata</name>
    <dbReference type="NCBI Taxonomy" id="110450"/>
    <lineage>
        <taxon>Eukaryota</taxon>
        <taxon>Viridiplantae</taxon>
        <taxon>Streptophyta</taxon>
        <taxon>Embryophyta</taxon>
        <taxon>Tracheophyta</taxon>
        <taxon>Spermatophyta</taxon>
        <taxon>Magnoliopsida</taxon>
        <taxon>Liliopsida</taxon>
        <taxon>Poales</taxon>
        <taxon>Poaceae</taxon>
        <taxon>BOP clade</taxon>
        <taxon>Oryzoideae</taxon>
        <taxon>Oryzeae</taxon>
        <taxon>Oryzinae</taxon>
        <taxon>Oryza</taxon>
        <taxon>Oryza meyeriana</taxon>
    </lineage>
</organism>
<protein>
    <recommendedName>
        <fullName evidence="1">Reverse transcriptase Ty1/copia-type domain-containing protein</fullName>
    </recommendedName>
</protein>
<reference evidence="2 3" key="1">
    <citation type="submission" date="2019-11" db="EMBL/GenBank/DDBJ databases">
        <title>Whole genome sequence of Oryza granulata.</title>
        <authorList>
            <person name="Li W."/>
        </authorList>
    </citation>
    <scope>NUCLEOTIDE SEQUENCE [LARGE SCALE GENOMIC DNA]</scope>
    <source>
        <strain evidence="3">cv. Menghai</strain>
        <tissue evidence="2">Leaf</tissue>
    </source>
</reference>